<keyword evidence="8" id="KW-1185">Reference proteome</keyword>
<organism evidence="7 8">
    <name type="scientific">Paralcaligenes ureilyticus</name>
    <dbReference type="NCBI Taxonomy" id="627131"/>
    <lineage>
        <taxon>Bacteria</taxon>
        <taxon>Pseudomonadati</taxon>
        <taxon>Pseudomonadota</taxon>
        <taxon>Betaproteobacteria</taxon>
        <taxon>Burkholderiales</taxon>
        <taxon>Alcaligenaceae</taxon>
        <taxon>Paralcaligenes</taxon>
    </lineage>
</organism>
<comment type="similarity">
    <text evidence="1 5">Belongs to the ModE family.</text>
</comment>
<name>A0A4R3M7Q2_9BURK</name>
<dbReference type="PANTHER" id="PTHR30432">
    <property type="entry name" value="TRANSCRIPTIONAL REGULATOR MODE"/>
    <property type="match status" value="1"/>
</dbReference>
<dbReference type="InterPro" id="IPR004606">
    <property type="entry name" value="Mop_domain"/>
</dbReference>
<evidence type="ECO:0000259" key="6">
    <source>
        <dbReference type="PROSITE" id="PS51866"/>
    </source>
</evidence>
<dbReference type="EMBL" id="SMAJ01000003">
    <property type="protein sequence ID" value="TCT09521.1"/>
    <property type="molecule type" value="Genomic_DNA"/>
</dbReference>
<dbReference type="Proteomes" id="UP000295525">
    <property type="component" value="Unassembled WGS sequence"/>
</dbReference>
<dbReference type="GO" id="GO:0003700">
    <property type="term" value="F:DNA-binding transcription factor activity"/>
    <property type="evidence" value="ECO:0007669"/>
    <property type="project" value="InterPro"/>
</dbReference>
<evidence type="ECO:0000256" key="1">
    <source>
        <dbReference type="ARBA" id="ARBA00008110"/>
    </source>
</evidence>
<dbReference type="InterPro" id="IPR008995">
    <property type="entry name" value="Mo/tungstate-bd_C_term_dom"/>
</dbReference>
<dbReference type="PANTHER" id="PTHR30432:SF1">
    <property type="entry name" value="DNA-BINDING TRANSCRIPTIONAL DUAL REGULATOR MODE"/>
    <property type="match status" value="1"/>
</dbReference>
<dbReference type="InterPro" id="IPR036390">
    <property type="entry name" value="WH_DNA-bd_sf"/>
</dbReference>
<gene>
    <name evidence="7" type="ORF">EDC26_103139</name>
</gene>
<dbReference type="AlphaFoldDB" id="A0A4R3M7Q2"/>
<dbReference type="InterPro" id="IPR000847">
    <property type="entry name" value="LysR_HTH_N"/>
</dbReference>
<dbReference type="SUPFAM" id="SSF50331">
    <property type="entry name" value="MOP-like"/>
    <property type="match status" value="2"/>
</dbReference>
<dbReference type="Pfam" id="PF00126">
    <property type="entry name" value="HTH_1"/>
    <property type="match status" value="1"/>
</dbReference>
<dbReference type="InterPro" id="IPR005116">
    <property type="entry name" value="Transp-assoc_OB_typ1"/>
</dbReference>
<dbReference type="InterPro" id="IPR016462">
    <property type="entry name" value="ModE"/>
</dbReference>
<proteinExistence type="inferred from homology"/>
<comment type="caution">
    <text evidence="7">The sequence shown here is derived from an EMBL/GenBank/DDBJ whole genome shotgun (WGS) entry which is preliminary data.</text>
</comment>
<dbReference type="NCBIfam" id="TIGR00638">
    <property type="entry name" value="Mop"/>
    <property type="match status" value="2"/>
</dbReference>
<dbReference type="PROSITE" id="PS51866">
    <property type="entry name" value="MOP"/>
    <property type="match status" value="2"/>
</dbReference>
<dbReference type="Pfam" id="PF03459">
    <property type="entry name" value="TOBE"/>
    <property type="match status" value="2"/>
</dbReference>
<sequence>MPQGLHLYAMATRPSKPSGAAAITLTGSIFLSSGDQNWGSQRRMALLAAIGQEGSITAAAKKIGISYKAAWDAVDAMNNLAGEPLVLRSTGGQRGGGALLTARARELIDIYQKVEAEHRHFIARVTNAGDKSTPNLELIGHMMIQTSARNKLAATVRQIKAGAVNDEVILDMGDGCELVASITHESVRNLKLKPGRRALAFIKATSVIVGRPGAGLALSARNQLPGHISRITVGAVNSEVCIEIGAGRVIAAMVSREGVTKLGLKKGDPAIAIFKASSVMLGVTD</sequence>
<accession>A0A4R3M7Q2</accession>
<evidence type="ECO:0000313" key="7">
    <source>
        <dbReference type="EMBL" id="TCT09521.1"/>
    </source>
</evidence>
<dbReference type="GO" id="GO:0015689">
    <property type="term" value="P:molybdate ion transport"/>
    <property type="evidence" value="ECO:0007669"/>
    <property type="project" value="UniProtKB-UniRule"/>
</dbReference>
<feature type="domain" description="Mop" evidence="6">
    <location>
        <begin position="217"/>
        <end position="283"/>
    </location>
</feature>
<keyword evidence="2 5" id="KW-0813">Transport</keyword>
<dbReference type="InterPro" id="IPR036388">
    <property type="entry name" value="WH-like_DNA-bd_sf"/>
</dbReference>
<dbReference type="PIRSF" id="PIRSF005763">
    <property type="entry name" value="Txn_reg_ModE"/>
    <property type="match status" value="1"/>
</dbReference>
<dbReference type="Gene3D" id="1.10.10.10">
    <property type="entry name" value="Winged helix-like DNA-binding domain superfamily/Winged helix DNA-binding domain"/>
    <property type="match status" value="1"/>
</dbReference>
<evidence type="ECO:0000256" key="5">
    <source>
        <dbReference type="PIRNR" id="PIRNR005763"/>
    </source>
</evidence>
<evidence type="ECO:0000256" key="2">
    <source>
        <dbReference type="ARBA" id="ARBA00022448"/>
    </source>
</evidence>
<evidence type="ECO:0000313" key="8">
    <source>
        <dbReference type="Proteomes" id="UP000295525"/>
    </source>
</evidence>
<dbReference type="InterPro" id="IPR051815">
    <property type="entry name" value="Molybdate_resp_trans_reg"/>
</dbReference>
<reference evidence="7 8" key="1">
    <citation type="submission" date="2019-03" db="EMBL/GenBank/DDBJ databases">
        <title>Genomic Encyclopedia of Type Strains, Phase IV (KMG-IV): sequencing the most valuable type-strain genomes for metagenomic binning, comparative biology and taxonomic classification.</title>
        <authorList>
            <person name="Goeker M."/>
        </authorList>
    </citation>
    <scope>NUCLEOTIDE SEQUENCE [LARGE SCALE GENOMIC DNA]</scope>
    <source>
        <strain evidence="7 8">DSM 24591</strain>
    </source>
</reference>
<protein>
    <submittedName>
        <fullName evidence="7">Molybdate transport system regulatory protein</fullName>
    </submittedName>
</protein>
<dbReference type="GO" id="GO:0030151">
    <property type="term" value="F:molybdenum ion binding"/>
    <property type="evidence" value="ECO:0007669"/>
    <property type="project" value="UniProtKB-UniRule"/>
</dbReference>
<evidence type="ECO:0000256" key="4">
    <source>
        <dbReference type="ARBA" id="ARBA00022737"/>
    </source>
</evidence>
<dbReference type="Gene3D" id="2.40.50.100">
    <property type="match status" value="2"/>
</dbReference>
<keyword evidence="3 5" id="KW-0500">Molybdenum</keyword>
<feature type="domain" description="Mop" evidence="6">
    <location>
        <begin position="145"/>
        <end position="211"/>
    </location>
</feature>
<keyword evidence="4" id="KW-0677">Repeat</keyword>
<dbReference type="SUPFAM" id="SSF46785">
    <property type="entry name" value="Winged helix' DNA-binding domain"/>
    <property type="match status" value="1"/>
</dbReference>
<evidence type="ECO:0000256" key="3">
    <source>
        <dbReference type="ARBA" id="ARBA00022505"/>
    </source>
</evidence>